<keyword evidence="2" id="KW-1185">Reference proteome</keyword>
<comment type="caution">
    <text evidence="1">The sequence shown here is derived from an EMBL/GenBank/DDBJ whole genome shotgun (WGS) entry which is preliminary data.</text>
</comment>
<sequence>MESVNNGLEVLSNVIDKAMTSSNSIVKNENIGLFTIKTGNEWIEEAKNKPVPKMLFGEFWFEGELCILFADSNVGKSILAVQIADSISKNKEITPFKLEAKKQAVLYLDFELSAKQFENRYSKNYDEHYYFDNGFSRIEINSDADLPPNTDFETYLLHSLEWSIAKTGAKTIIVDNLTYLKSGNESAKDALPLMKKLKALKSKYDLSMLVLAHTPKRDLSKAITKNDLAGSKMLMNFCDSSFTIGQSSADSNLRYIKQIKQRNTEEIYGADNVCVCQILKPQNFLEFEFLDFDEEKTHLKESNKADRDELIELAKELSDSGKTQREISDELGIAVGTVNKYLKL</sequence>
<keyword evidence="1" id="KW-0238">DNA-binding</keyword>
<dbReference type="SUPFAM" id="SSF52540">
    <property type="entry name" value="P-loop containing nucleoside triphosphate hydrolases"/>
    <property type="match status" value="1"/>
</dbReference>
<dbReference type="InterPro" id="IPR027417">
    <property type="entry name" value="P-loop_NTPase"/>
</dbReference>
<dbReference type="EMBL" id="QUNI01000013">
    <property type="protein sequence ID" value="REG94158.1"/>
    <property type="molecule type" value="Genomic_DNA"/>
</dbReference>
<dbReference type="GO" id="GO:0003677">
    <property type="term" value="F:DNA binding"/>
    <property type="evidence" value="ECO:0007669"/>
    <property type="project" value="UniProtKB-KW"/>
</dbReference>
<dbReference type="Pfam" id="PF13412">
    <property type="entry name" value="HTH_24"/>
    <property type="match status" value="1"/>
</dbReference>
<evidence type="ECO:0000313" key="2">
    <source>
        <dbReference type="Proteomes" id="UP000257136"/>
    </source>
</evidence>
<accession>A0A3E0E7C8</accession>
<dbReference type="Pfam" id="PF13481">
    <property type="entry name" value="AAA_25"/>
    <property type="match status" value="1"/>
</dbReference>
<dbReference type="Gene3D" id="3.40.50.300">
    <property type="entry name" value="P-loop containing nucleotide triphosphate hydrolases"/>
    <property type="match status" value="1"/>
</dbReference>
<dbReference type="AlphaFoldDB" id="A0A3E0E7C8"/>
<dbReference type="Gene3D" id="1.10.10.60">
    <property type="entry name" value="Homeodomain-like"/>
    <property type="match status" value="1"/>
</dbReference>
<organism evidence="1 2">
    <name type="scientific">Flavobacterium aquicola</name>
    <dbReference type="NCBI Taxonomy" id="1682742"/>
    <lineage>
        <taxon>Bacteria</taxon>
        <taxon>Pseudomonadati</taxon>
        <taxon>Bacteroidota</taxon>
        <taxon>Flavobacteriia</taxon>
        <taxon>Flavobacteriales</taxon>
        <taxon>Flavobacteriaceae</taxon>
        <taxon>Flavobacterium</taxon>
    </lineage>
</organism>
<gene>
    <name evidence="1" type="ORF">C8P67_113134</name>
</gene>
<name>A0A3E0E7C8_9FLAO</name>
<dbReference type="RefSeq" id="WP_115814628.1">
    <property type="nucleotide sequence ID" value="NZ_QUNI01000013.1"/>
</dbReference>
<evidence type="ECO:0000313" key="1">
    <source>
        <dbReference type="EMBL" id="REG94158.1"/>
    </source>
</evidence>
<dbReference type="Proteomes" id="UP000257136">
    <property type="component" value="Unassembled WGS sequence"/>
</dbReference>
<protein>
    <submittedName>
        <fullName evidence="1">Winged helix-turn-helix DNA-binding protein</fullName>
    </submittedName>
</protein>
<reference evidence="1 2" key="1">
    <citation type="submission" date="2018-08" db="EMBL/GenBank/DDBJ databases">
        <title>Genomic Encyclopedia of Archaeal and Bacterial Type Strains, Phase II (KMG-II): from individual species to whole genera.</title>
        <authorList>
            <person name="Goeker M."/>
        </authorList>
    </citation>
    <scope>NUCLEOTIDE SEQUENCE [LARGE SCALE GENOMIC DNA]</scope>
    <source>
        <strain evidence="1 2">DSM 100880</strain>
    </source>
</reference>
<dbReference type="OrthoDB" id="786308at2"/>
<proteinExistence type="predicted"/>